<gene>
    <name evidence="1" type="ORF">SAMN02745724_01629</name>
</gene>
<evidence type="ECO:0000313" key="2">
    <source>
        <dbReference type="Proteomes" id="UP000198862"/>
    </source>
</evidence>
<proteinExistence type="predicted"/>
<organism evidence="1 2">
    <name type="scientific">Pseudoalteromonas denitrificans DSM 6059</name>
    <dbReference type="NCBI Taxonomy" id="1123010"/>
    <lineage>
        <taxon>Bacteria</taxon>
        <taxon>Pseudomonadati</taxon>
        <taxon>Pseudomonadota</taxon>
        <taxon>Gammaproteobacteria</taxon>
        <taxon>Alteromonadales</taxon>
        <taxon>Pseudoalteromonadaceae</taxon>
        <taxon>Pseudoalteromonas</taxon>
    </lineage>
</organism>
<name>A0A1I1J230_9GAMM</name>
<dbReference type="Proteomes" id="UP000198862">
    <property type="component" value="Unassembled WGS sequence"/>
</dbReference>
<reference evidence="1 2" key="1">
    <citation type="submission" date="2016-10" db="EMBL/GenBank/DDBJ databases">
        <authorList>
            <person name="de Groot N.N."/>
        </authorList>
    </citation>
    <scope>NUCLEOTIDE SEQUENCE [LARGE SCALE GENOMIC DNA]</scope>
    <source>
        <strain evidence="1 2">DSM 6059</strain>
    </source>
</reference>
<dbReference type="OrthoDB" id="6312086at2"/>
<sequence length="237" mass="27001">MKSHIQTMITLLTNKDFKALLAHYMQSSELENIDQLAFTFQQGQKSLSVFEFYQQIATKFIESKGLPELLISQINTSDALSFFTPALQISENFNKTNLQKRNVFHYLLAGKKQTDTLNIPPFNYLRSMMLFESNETLSAALLQRDCKNLTPVEAYFFANANLLTLPNHELTALLALIEIETKQQVIDFKNYPNIIKAVKGLCDKQKLSIDDTLQRTLLIATYYGKPTSQVGNDLAFL</sequence>
<dbReference type="EMBL" id="FOLO01000009">
    <property type="protein sequence ID" value="SFC42659.1"/>
    <property type="molecule type" value="Genomic_DNA"/>
</dbReference>
<protein>
    <submittedName>
        <fullName evidence="1">Uncharacterized protein</fullName>
    </submittedName>
</protein>
<dbReference type="RefSeq" id="WP_091982601.1">
    <property type="nucleotide sequence ID" value="NZ_FOLO01000009.1"/>
</dbReference>
<dbReference type="STRING" id="1123010.SAMN02745724_01629"/>
<dbReference type="AlphaFoldDB" id="A0A1I1J230"/>
<accession>A0A1I1J230</accession>
<evidence type="ECO:0000313" key="1">
    <source>
        <dbReference type="EMBL" id="SFC42659.1"/>
    </source>
</evidence>
<keyword evidence="2" id="KW-1185">Reference proteome</keyword>